<reference evidence="6" key="2">
    <citation type="submission" date="2025-08" db="UniProtKB">
        <authorList>
            <consortium name="RefSeq"/>
        </authorList>
    </citation>
    <scope>IDENTIFICATION</scope>
    <source>
        <tissue evidence="6">Leaf</tissue>
    </source>
</reference>
<organism evidence="5 6">
    <name type="scientific">Punica granatum</name>
    <name type="common">Pomegranate</name>
    <dbReference type="NCBI Taxonomy" id="22663"/>
    <lineage>
        <taxon>Eukaryota</taxon>
        <taxon>Viridiplantae</taxon>
        <taxon>Streptophyta</taxon>
        <taxon>Embryophyta</taxon>
        <taxon>Tracheophyta</taxon>
        <taxon>Spermatophyta</taxon>
        <taxon>Magnoliopsida</taxon>
        <taxon>eudicotyledons</taxon>
        <taxon>Gunneridae</taxon>
        <taxon>Pentapetalae</taxon>
        <taxon>rosids</taxon>
        <taxon>malvids</taxon>
        <taxon>Myrtales</taxon>
        <taxon>Lythraceae</taxon>
        <taxon>Punica</taxon>
    </lineage>
</organism>
<evidence type="ECO:0000313" key="5">
    <source>
        <dbReference type="Proteomes" id="UP000515151"/>
    </source>
</evidence>
<dbReference type="InterPro" id="IPR036322">
    <property type="entry name" value="WD40_repeat_dom_sf"/>
</dbReference>
<dbReference type="InterPro" id="IPR019775">
    <property type="entry name" value="WD40_repeat_CS"/>
</dbReference>
<dbReference type="SMART" id="SM00320">
    <property type="entry name" value="WD40"/>
    <property type="match status" value="6"/>
</dbReference>
<feature type="repeat" description="WD" evidence="3">
    <location>
        <begin position="747"/>
        <end position="779"/>
    </location>
</feature>
<feature type="region of interest" description="Disordered" evidence="4">
    <location>
        <begin position="364"/>
        <end position="414"/>
    </location>
</feature>
<dbReference type="Proteomes" id="UP000515151">
    <property type="component" value="Chromosome 3"/>
</dbReference>
<feature type="compositionally biased region" description="Polar residues" evidence="4">
    <location>
        <begin position="79"/>
        <end position="91"/>
    </location>
</feature>
<feature type="compositionally biased region" description="Polar residues" evidence="4">
    <location>
        <begin position="391"/>
        <end position="409"/>
    </location>
</feature>
<dbReference type="Pfam" id="PF00400">
    <property type="entry name" value="WD40"/>
    <property type="match status" value="5"/>
</dbReference>
<dbReference type="AlphaFoldDB" id="A0A6P8CTM1"/>
<sequence length="779" mass="85336">MSQTNWEADKMLDIYIHDYFVKRNLHATARAFQAESRIPRDPVAIDTRGGFLMEWWSVFWDVFVARTNEKHHEFAASPIQPQKSSQHQSLAPQHRGKRPQQIPKQGQSQQQQFSKGTADVISSKSTSLKRQKTVSANPSAAGMYEGRLNLPLPMHLHSPNDNLTNILEPYQLQMLKSAAISGRLSGQTLHGILRGNSRNLDQVHKTSQQHVGIRSKMNSVAASRAAGSEESSLLMTGLGLDQGGSSFPLKGWPLTGLDQLQSGLFTPQKSFNQVQSRQPFMLQPGQTTLGTVSDLEAHTLRMLLGSNRSVDHSLSHVLPIGSPPLQNNSPVPSVGDMDALLMQQLLNSNQQQKLCLQNSPIRQESMNQNDQAAEHEIGPKSEQPLPVASPAINSETANTLGPSPSSVSTLPAHLLGHEPPVPSMSSLTFAAEAVDLLKLPTTQLADRDCFLNDESSEANIGSPLSREDAITSSGVRLDDNGTGSEGFSVKEIYVLPPGQSKVECCDFSSGGKFLVTGGHDNKATLWCTGSFSMMSKLEEHSMCITDVRFSPSMPRLATSSADKTVRIWNVDHPGCSLHTFTGHSGPVMSLDFHPSKDDLICSSDCDNEIRYWSIKSGRCSGVLKGGANHMRFQPRLGRSVAAAAENFVSLLDVETQVCRQKLQGHQSTIHKLCWDSPGELLASVSDDLVQVWAVGSDVKGQLVHEWHSSGKKFRSCIFHPRRPSVLIIGSYQTLELWDMKEDQKTSLLAHENLISCLAASNVDGFMASASYDKCVKIWN</sequence>
<dbReference type="InterPro" id="IPR006594">
    <property type="entry name" value="LisH"/>
</dbReference>
<dbReference type="InterPro" id="IPR001680">
    <property type="entry name" value="WD40_rpt"/>
</dbReference>
<dbReference type="Gene3D" id="2.130.10.10">
    <property type="entry name" value="YVTN repeat-like/Quinoprotein amine dehydrogenase"/>
    <property type="match status" value="2"/>
</dbReference>
<feature type="repeat" description="WD" evidence="3">
    <location>
        <begin position="537"/>
        <end position="571"/>
    </location>
</feature>
<name>A0A6P8CTM1_PUNGR</name>
<evidence type="ECO:0000256" key="4">
    <source>
        <dbReference type="SAM" id="MobiDB-lite"/>
    </source>
</evidence>
<dbReference type="InterPro" id="IPR044716">
    <property type="entry name" value="LEUNIG-like"/>
</dbReference>
<feature type="compositionally biased region" description="Low complexity" evidence="4">
    <location>
        <begin position="99"/>
        <end position="116"/>
    </location>
</feature>
<dbReference type="SMART" id="SM00667">
    <property type="entry name" value="LisH"/>
    <property type="match status" value="1"/>
</dbReference>
<dbReference type="PANTHER" id="PTHR44376">
    <property type="entry name" value="TRANSCRIPTIONAL REGULATOR OF FILAMENTOUS GROWTH FLO8"/>
    <property type="match status" value="1"/>
</dbReference>
<feature type="repeat" description="WD" evidence="3">
    <location>
        <begin position="580"/>
        <end position="622"/>
    </location>
</feature>
<dbReference type="PROSITE" id="PS50294">
    <property type="entry name" value="WD_REPEATS_REGION"/>
    <property type="match status" value="3"/>
</dbReference>
<feature type="region of interest" description="Disordered" evidence="4">
    <location>
        <begin position="75"/>
        <end position="140"/>
    </location>
</feature>
<dbReference type="OrthoDB" id="5600002at2759"/>
<evidence type="ECO:0000313" key="6">
    <source>
        <dbReference type="RefSeq" id="XP_031384746.1"/>
    </source>
</evidence>
<keyword evidence="5" id="KW-1185">Reference proteome</keyword>
<dbReference type="PROSITE" id="PS00678">
    <property type="entry name" value="WD_REPEATS_1"/>
    <property type="match status" value="1"/>
</dbReference>
<keyword evidence="1 3" id="KW-0853">WD repeat</keyword>
<dbReference type="PANTHER" id="PTHR44376:SF13">
    <property type="entry name" value="LISH DOMAIN-CONTAINING PROTEIN"/>
    <property type="match status" value="1"/>
</dbReference>
<dbReference type="PROSITE" id="PS50082">
    <property type="entry name" value="WD_REPEATS_2"/>
    <property type="match status" value="3"/>
</dbReference>
<proteinExistence type="predicted"/>
<dbReference type="CDD" id="cd00200">
    <property type="entry name" value="WD40"/>
    <property type="match status" value="1"/>
</dbReference>
<dbReference type="GeneID" id="116198675"/>
<reference evidence="5" key="1">
    <citation type="journal article" date="2020" name="Plant Biotechnol. J.">
        <title>The pomegranate (Punica granatum L.) draft genome dissects genetic divergence between soft- and hard-seeded cultivars.</title>
        <authorList>
            <person name="Luo X."/>
            <person name="Li H."/>
            <person name="Wu Z."/>
            <person name="Yao W."/>
            <person name="Zhao P."/>
            <person name="Cao D."/>
            <person name="Yu H."/>
            <person name="Li K."/>
            <person name="Poudel K."/>
            <person name="Zhao D."/>
            <person name="Zhang F."/>
            <person name="Xia X."/>
            <person name="Chen L."/>
            <person name="Wang Q."/>
            <person name="Jing D."/>
            <person name="Cao S."/>
        </authorList>
    </citation>
    <scope>NUCLEOTIDE SEQUENCE [LARGE SCALE GENOMIC DNA]</scope>
    <source>
        <strain evidence="5">cv. Tunisia</strain>
    </source>
</reference>
<dbReference type="InterPro" id="IPR015943">
    <property type="entry name" value="WD40/YVTN_repeat-like_dom_sf"/>
</dbReference>
<dbReference type="GO" id="GO:0003714">
    <property type="term" value="F:transcription corepressor activity"/>
    <property type="evidence" value="ECO:0007669"/>
    <property type="project" value="InterPro"/>
</dbReference>
<keyword evidence="2" id="KW-0677">Repeat</keyword>
<gene>
    <name evidence="6" type="primary">LOC116198675</name>
</gene>
<accession>A0A6P8CTM1</accession>
<dbReference type="PROSITE" id="PS50896">
    <property type="entry name" value="LISH"/>
    <property type="match status" value="1"/>
</dbReference>
<dbReference type="SUPFAM" id="SSF50978">
    <property type="entry name" value="WD40 repeat-like"/>
    <property type="match status" value="1"/>
</dbReference>
<evidence type="ECO:0000256" key="2">
    <source>
        <dbReference type="ARBA" id="ARBA00022737"/>
    </source>
</evidence>
<dbReference type="Pfam" id="PF08513">
    <property type="entry name" value="LisH"/>
    <property type="match status" value="1"/>
</dbReference>
<evidence type="ECO:0000256" key="1">
    <source>
        <dbReference type="ARBA" id="ARBA00022574"/>
    </source>
</evidence>
<protein>
    <submittedName>
        <fullName evidence="6">Transcriptional corepressor LEUNIG-like</fullName>
    </submittedName>
</protein>
<dbReference type="RefSeq" id="XP_031384746.1">
    <property type="nucleotide sequence ID" value="XM_031528886.1"/>
</dbReference>
<evidence type="ECO:0000256" key="3">
    <source>
        <dbReference type="PROSITE-ProRule" id="PRU00221"/>
    </source>
</evidence>